<dbReference type="Proteomes" id="UP001154266">
    <property type="component" value="Unassembled WGS sequence"/>
</dbReference>
<dbReference type="Pfam" id="PF20341">
    <property type="entry name" value="DUF6636"/>
    <property type="match status" value="1"/>
</dbReference>
<name>A0ABT6GIU2_MYCGU</name>
<evidence type="ECO:0000313" key="2">
    <source>
        <dbReference type="Proteomes" id="UP001154266"/>
    </source>
</evidence>
<evidence type="ECO:0000313" key="1">
    <source>
        <dbReference type="EMBL" id="MDG5481279.1"/>
    </source>
</evidence>
<proteinExistence type="predicted"/>
<protein>
    <submittedName>
        <fullName evidence="1">Uncharacterized protein</fullName>
    </submittedName>
</protein>
<reference evidence="1" key="1">
    <citation type="journal article" date="2023" name="Environ. Microbiol.">
        <title>The 2-methylpropene degradation pathway in Mycobacteriaceae family strains.</title>
        <authorList>
            <person name="Helbich S."/>
            <person name="Barrantes I."/>
            <person name="Dos Anjos Borges L.G."/>
            <person name="Pieper D.H."/>
            <person name="Vainshtein Y."/>
            <person name="Sohn K."/>
            <person name="Engesser K.H."/>
        </authorList>
    </citation>
    <scope>NUCLEOTIDE SEQUENCE</scope>
    <source>
        <strain evidence="1">IBE100</strain>
    </source>
</reference>
<accession>A0ABT6GIU2</accession>
<dbReference type="EMBL" id="JAKZMO010000001">
    <property type="protein sequence ID" value="MDG5481279.1"/>
    <property type="molecule type" value="Genomic_DNA"/>
</dbReference>
<keyword evidence="2" id="KW-1185">Reference proteome</keyword>
<dbReference type="InterPro" id="IPR046576">
    <property type="entry name" value="DUF6636"/>
</dbReference>
<comment type="caution">
    <text evidence="1">The sequence shown here is derived from an EMBL/GenBank/DDBJ whole genome shotgun (WGS) entry which is preliminary data.</text>
</comment>
<sequence>MTITQPKATPGVNIEPINGPFQSPSGNIRCTTFDSDGRNTVRCEVVEHVWEAPPRSPDCQLNWGDRVELTEDGAAVFSCYGQNLPDPQATLDYGKVATFGSISCTSETVGIMCLDNDTGHFFNVSRDAYQVG</sequence>
<organism evidence="1 2">
    <name type="scientific">Mycolicibacterium gadium</name>
    <name type="common">Mycobacterium gadium</name>
    <dbReference type="NCBI Taxonomy" id="1794"/>
    <lineage>
        <taxon>Bacteria</taxon>
        <taxon>Bacillati</taxon>
        <taxon>Actinomycetota</taxon>
        <taxon>Actinomycetes</taxon>
        <taxon>Mycobacteriales</taxon>
        <taxon>Mycobacteriaceae</taxon>
        <taxon>Mycolicibacterium</taxon>
    </lineage>
</organism>
<dbReference type="RefSeq" id="WP_278219367.1">
    <property type="nucleotide sequence ID" value="NZ_JAKZMO010000001.1"/>
</dbReference>
<gene>
    <name evidence="1" type="ORF">MNO81_00525</name>
</gene>